<feature type="compositionally biased region" description="Pro residues" evidence="1">
    <location>
        <begin position="181"/>
        <end position="202"/>
    </location>
</feature>
<reference evidence="3" key="1">
    <citation type="submission" date="2017-03" db="EMBL/GenBank/DDBJ databases">
        <authorList>
            <person name="Sharma R."/>
            <person name="Thines M."/>
        </authorList>
    </citation>
    <scope>NUCLEOTIDE SEQUENCE [LARGE SCALE GENOMIC DNA]</scope>
</reference>
<feature type="compositionally biased region" description="Basic residues" evidence="1">
    <location>
        <begin position="107"/>
        <end position="118"/>
    </location>
</feature>
<feature type="compositionally biased region" description="Basic and acidic residues" evidence="1">
    <location>
        <begin position="74"/>
        <end position="84"/>
    </location>
</feature>
<feature type="region of interest" description="Disordered" evidence="1">
    <location>
        <begin position="74"/>
        <end position="137"/>
    </location>
</feature>
<feature type="region of interest" description="Disordered" evidence="1">
    <location>
        <begin position="283"/>
        <end position="307"/>
    </location>
</feature>
<organism evidence="2 3">
    <name type="scientific">Lasallia pustulata</name>
    <dbReference type="NCBI Taxonomy" id="136370"/>
    <lineage>
        <taxon>Eukaryota</taxon>
        <taxon>Fungi</taxon>
        <taxon>Dikarya</taxon>
        <taxon>Ascomycota</taxon>
        <taxon>Pezizomycotina</taxon>
        <taxon>Lecanoromycetes</taxon>
        <taxon>OSLEUM clade</taxon>
        <taxon>Umbilicariomycetidae</taxon>
        <taxon>Umbilicariales</taxon>
        <taxon>Umbilicariaceae</taxon>
        <taxon>Lasallia</taxon>
    </lineage>
</organism>
<dbReference type="AlphaFoldDB" id="A0A1W5CYZ6"/>
<accession>A0A1W5CYZ6</accession>
<evidence type="ECO:0000313" key="2">
    <source>
        <dbReference type="EMBL" id="SLM35859.1"/>
    </source>
</evidence>
<feature type="compositionally biased region" description="Basic and acidic residues" evidence="1">
    <location>
        <begin position="289"/>
        <end position="307"/>
    </location>
</feature>
<dbReference type="Proteomes" id="UP000192927">
    <property type="component" value="Unassembled WGS sequence"/>
</dbReference>
<protein>
    <submittedName>
        <fullName evidence="2">Inositol monophosphatase</fullName>
    </submittedName>
</protein>
<evidence type="ECO:0000256" key="1">
    <source>
        <dbReference type="SAM" id="MobiDB-lite"/>
    </source>
</evidence>
<keyword evidence="3" id="KW-1185">Reference proteome</keyword>
<evidence type="ECO:0000313" key="3">
    <source>
        <dbReference type="Proteomes" id="UP000192927"/>
    </source>
</evidence>
<dbReference type="SUPFAM" id="SSF56655">
    <property type="entry name" value="Carbohydrate phosphatase"/>
    <property type="match status" value="1"/>
</dbReference>
<proteinExistence type="predicted"/>
<dbReference type="Gene3D" id="3.30.540.10">
    <property type="entry name" value="Fructose-1,6-Bisphosphatase, subunit A, domain 1"/>
    <property type="match status" value="1"/>
</dbReference>
<feature type="region of interest" description="Disordered" evidence="1">
    <location>
        <begin position="171"/>
        <end position="252"/>
    </location>
</feature>
<sequence>MAEPNLQEIHDFLIALAAKAGEMITSAHPSMSNTDTKKNSSDLVTETDQAVEHMALGLRAAKFATEKYHDRIYDKISPPKDRSSQDTLGDSDSDTDSAAYSDDGTAHHRHKQRGRGRRGTSDGLEERKYPDPWSGYAPDYAPRAEYDASGTSRQASWPQPSYQISPYVPPSYQPSSYVPPSYEPSPYVPPSYEPSSYVPPDPRQYQPTYTPPSSLSPEPRPSHSHRRRSYSLSSAPRRSRQKRKSSDATDMTSGVIGALAGGLVGSQVSSAHAIPAVVGAAIGAVGLNRLEKRQRGKEKKKERAGRS</sequence>
<name>A0A1W5CYZ6_9LECA</name>
<dbReference type="EMBL" id="FWEW01000830">
    <property type="protein sequence ID" value="SLM35859.1"/>
    <property type="molecule type" value="Genomic_DNA"/>
</dbReference>